<proteinExistence type="predicted"/>
<keyword evidence="4" id="KW-0805">Transcription regulation</keyword>
<dbReference type="AlphaFoldDB" id="A0A340YCX7"/>
<dbReference type="GO" id="GO:0030154">
    <property type="term" value="P:cell differentiation"/>
    <property type="evidence" value="ECO:0007669"/>
    <property type="project" value="UniProtKB-KW"/>
</dbReference>
<keyword evidence="3" id="KW-0221">Differentiation</keyword>
<accession>A0A340YCX7</accession>
<keyword evidence="2" id="KW-0678">Repressor</keyword>
<dbReference type="Proteomes" id="UP000265300">
    <property type="component" value="Unplaced"/>
</dbReference>
<evidence type="ECO:0000256" key="2">
    <source>
        <dbReference type="ARBA" id="ARBA00022491"/>
    </source>
</evidence>
<dbReference type="KEGG" id="lve:103077614"/>
<protein>
    <submittedName>
        <fullName evidence="8">Uncharacterized protein LOC103077614</fullName>
    </submittedName>
</protein>
<keyword evidence="5" id="KW-0804">Transcription</keyword>
<reference evidence="8" key="1">
    <citation type="submission" date="2025-08" db="UniProtKB">
        <authorList>
            <consortium name="RefSeq"/>
        </authorList>
    </citation>
    <scope>IDENTIFICATION</scope>
</reference>
<keyword evidence="6" id="KW-0539">Nucleus</keyword>
<evidence type="ECO:0000256" key="3">
    <source>
        <dbReference type="ARBA" id="ARBA00022782"/>
    </source>
</evidence>
<dbReference type="PANTHER" id="PTHR15556:SF3">
    <property type="entry name" value="EP300-INTERACTING INHIBITOR OF DIFFERENTIATION 2"/>
    <property type="match status" value="1"/>
</dbReference>
<dbReference type="RefSeq" id="XP_007470297.1">
    <property type="nucleotide sequence ID" value="XM_007470235.1"/>
</dbReference>
<comment type="subcellular location">
    <subcellularLocation>
        <location evidence="1">Nucleus</location>
    </subcellularLocation>
</comment>
<keyword evidence="7" id="KW-1185">Reference proteome</keyword>
<evidence type="ECO:0000256" key="5">
    <source>
        <dbReference type="ARBA" id="ARBA00023163"/>
    </source>
</evidence>
<evidence type="ECO:0000313" key="7">
    <source>
        <dbReference type="Proteomes" id="UP000265300"/>
    </source>
</evidence>
<dbReference type="InterPro" id="IPR033258">
    <property type="entry name" value="EID"/>
</dbReference>
<dbReference type="PANTHER" id="PTHR15556">
    <property type="entry name" value="EP300-INTERACTING INHIBITOR OF DIFFERENTIATION 2-RELATED"/>
    <property type="match status" value="1"/>
</dbReference>
<dbReference type="GO" id="GO:0003714">
    <property type="term" value="F:transcription corepressor activity"/>
    <property type="evidence" value="ECO:0007669"/>
    <property type="project" value="TreeGrafter"/>
</dbReference>
<dbReference type="InParanoid" id="A0A340YCX7"/>
<name>A0A340YCX7_LIPVE</name>
<dbReference type="GO" id="GO:0005654">
    <property type="term" value="C:nucleoplasm"/>
    <property type="evidence" value="ECO:0007669"/>
    <property type="project" value="TreeGrafter"/>
</dbReference>
<evidence type="ECO:0000256" key="1">
    <source>
        <dbReference type="ARBA" id="ARBA00004123"/>
    </source>
</evidence>
<gene>
    <name evidence="8" type="primary">LOC103077614</name>
</gene>
<organism evidence="7 8">
    <name type="scientific">Lipotes vexillifer</name>
    <name type="common">Yangtze river dolphin</name>
    <dbReference type="NCBI Taxonomy" id="118797"/>
    <lineage>
        <taxon>Eukaryota</taxon>
        <taxon>Metazoa</taxon>
        <taxon>Chordata</taxon>
        <taxon>Craniata</taxon>
        <taxon>Vertebrata</taxon>
        <taxon>Euteleostomi</taxon>
        <taxon>Mammalia</taxon>
        <taxon>Eutheria</taxon>
        <taxon>Laurasiatheria</taxon>
        <taxon>Artiodactyla</taxon>
        <taxon>Whippomorpha</taxon>
        <taxon>Cetacea</taxon>
        <taxon>Odontoceti</taxon>
        <taxon>Lipotidae</taxon>
        <taxon>Lipotes</taxon>
    </lineage>
</organism>
<evidence type="ECO:0000313" key="8">
    <source>
        <dbReference type="RefSeq" id="XP_007470297.1"/>
    </source>
</evidence>
<evidence type="ECO:0000256" key="6">
    <source>
        <dbReference type="ARBA" id="ARBA00023242"/>
    </source>
</evidence>
<dbReference type="GeneID" id="103077614"/>
<evidence type="ECO:0000256" key="4">
    <source>
        <dbReference type="ARBA" id="ARBA00023015"/>
    </source>
</evidence>
<sequence>MAEAEGAEDTPRPRSLNRPDLVALQNLSLRHPLSVSGINYPGSWQFAEACRARQAAFDAKHQENPQRMDFDILTFTTVLTASEVTSPLIEELGCDKFINSFKRTCAFRTVISICGCAPLPQAVRPESSSATSPCSVWVGNQFGPRRRSFQRARGPRVSLPTVFLIEALGSSVLLPVGAKVENILLSIKAPSKSSSEACCTVLARLVYRVAQQHGNHDLRD</sequence>
<dbReference type="STRING" id="118797.A0A340YCX7"/>